<evidence type="ECO:0000313" key="10">
    <source>
        <dbReference type="Proteomes" id="UP000002279"/>
    </source>
</evidence>
<reference evidence="9" key="1">
    <citation type="submission" date="2025-08" db="UniProtKB">
        <authorList>
            <consortium name="Ensembl"/>
        </authorList>
    </citation>
    <scope>IDENTIFICATION</scope>
    <source>
        <strain evidence="9">Glennie</strain>
    </source>
</reference>
<feature type="compositionally biased region" description="Low complexity" evidence="8">
    <location>
        <begin position="1"/>
        <end position="16"/>
    </location>
</feature>
<dbReference type="GeneTree" id="ENSGT00510000048144"/>
<name>F6TFW0_ORNAN</name>
<comment type="function">
    <text evidence="1 7">Specifically binds 5-hydroxymethylcytosine (5hmC), suggesting that it acts as a specific reader of 5hmC.</text>
</comment>
<evidence type="ECO:0000313" key="9">
    <source>
        <dbReference type="Ensembl" id="ENSOANP00000000501.2"/>
    </source>
</evidence>
<feature type="compositionally biased region" description="Low complexity" evidence="8">
    <location>
        <begin position="226"/>
        <end position="238"/>
    </location>
</feature>
<dbReference type="Ensembl" id="ENSOANT00000000501.3">
    <property type="protein sequence ID" value="ENSOANP00000000501.2"/>
    <property type="gene ID" value="ENSOANG00000000294.3"/>
</dbReference>
<dbReference type="STRING" id="9258.ENSOANP00000000501"/>
<dbReference type="Pfam" id="PF00400">
    <property type="entry name" value="WD40"/>
    <property type="match status" value="2"/>
</dbReference>
<dbReference type="FunCoup" id="F6TFW0">
    <property type="interactions" value="1440"/>
</dbReference>
<feature type="compositionally biased region" description="Gly residues" evidence="8">
    <location>
        <begin position="17"/>
        <end position="30"/>
    </location>
</feature>
<dbReference type="InterPro" id="IPR036322">
    <property type="entry name" value="WD40_repeat_dom_sf"/>
</dbReference>
<dbReference type="GO" id="GO:0005634">
    <property type="term" value="C:nucleus"/>
    <property type="evidence" value="ECO:0000318"/>
    <property type="project" value="GO_Central"/>
</dbReference>
<dbReference type="Gene3D" id="2.130.10.10">
    <property type="entry name" value="YVTN repeat-like/Quinoprotein amine dehydrogenase"/>
    <property type="match status" value="1"/>
</dbReference>
<dbReference type="Proteomes" id="UP000002279">
    <property type="component" value="Unplaced"/>
</dbReference>
<evidence type="ECO:0000256" key="7">
    <source>
        <dbReference type="RuleBase" id="RU365004"/>
    </source>
</evidence>
<evidence type="ECO:0000256" key="3">
    <source>
        <dbReference type="ARBA" id="ARBA00021234"/>
    </source>
</evidence>
<feature type="region of interest" description="Disordered" evidence="8">
    <location>
        <begin position="67"/>
        <end position="160"/>
    </location>
</feature>
<dbReference type="InterPro" id="IPR001680">
    <property type="entry name" value="WD40_rpt"/>
</dbReference>
<dbReference type="PANTHER" id="PTHR14773">
    <property type="entry name" value="WD REPEAT-CONTAINING PROTEIN 76"/>
    <property type="match status" value="1"/>
</dbReference>
<gene>
    <name evidence="9" type="primary">WDR76</name>
</gene>
<evidence type="ECO:0000256" key="1">
    <source>
        <dbReference type="ARBA" id="ARBA00002530"/>
    </source>
</evidence>
<feature type="compositionally biased region" description="Acidic residues" evidence="8">
    <location>
        <begin position="137"/>
        <end position="147"/>
    </location>
</feature>
<dbReference type="KEGG" id="oaa:100089957"/>
<dbReference type="OrthoDB" id="9890280at2759"/>
<dbReference type="InParanoid" id="F6TFW0"/>
<dbReference type="GO" id="GO:0019899">
    <property type="term" value="F:enzyme binding"/>
    <property type="evidence" value="ECO:0007669"/>
    <property type="project" value="Ensembl"/>
</dbReference>
<sequence>MSSVPAEARAGPEGAEGAAGGGGGGGGVGGPQLLENTPKENPSKPNFSPSPAWTAVLTKQARILLTPLSFKKGSGRQGFLPRRILEPKQCGPGENSAEDPGPRTGPAGSQALSVYSKRSREAPRLSPETAAAAADSPQDEEDSDGDERECQGSSSGLSAYERKRLKNIKENAKFFASLQLLEAAATLKKMTSRKPPCGVKRKKLKEAADETTPRRSMRLLKADPSEVPVPQVPAQPEVAADERPAPPPGPLEMVPSNQTAKDEVFGEFLQTWTEMSQLSGNIIQQPSSLESYQASLSGMAISKETVCKVTKDRIFSLAVHPSESRLLVAAGDRQGQVGLWDLDQGPAGAGVYTFAPHIQAVSCLYFSPANPAHLLSLSYDGTVRCADFSRAVFEEVYRNEDLSLSSFTFLSDDASSLLVGHWNGGVAVVDRRAPAPVQWADLGPSLVRTIHGHPLHRQYFVAAGARNVAIFDVRCLKPRRNQPLLSLPGHTKSLASAYFSPATGCRVVTTCADDTLRVFDTSCVGSKAPLLTTVRHNNNTGRWLSRFQAIWDPKQEDCFVVGSMSRPRRIEVFHATGRLLHSFAHEDWLGSVCSINALHPSCPVLAGGNSSGKVHVFKA</sequence>
<comment type="similarity">
    <text evidence="2 7">Belongs to the WD repeat DDB2/WDR76 family.</text>
</comment>
<dbReference type="FunFam" id="2.130.10.10:FF:000180">
    <property type="entry name" value="WD repeat-containing protein 76"/>
    <property type="match status" value="1"/>
</dbReference>
<dbReference type="SUPFAM" id="SSF50978">
    <property type="entry name" value="WD40 repeat-like"/>
    <property type="match status" value="1"/>
</dbReference>
<comment type="subunit">
    <text evidence="6 7">Interacts with CUL4A and/or CUL4B.</text>
</comment>
<evidence type="ECO:0000256" key="4">
    <source>
        <dbReference type="ARBA" id="ARBA00022574"/>
    </source>
</evidence>
<reference evidence="9" key="2">
    <citation type="submission" date="2025-09" db="UniProtKB">
        <authorList>
            <consortium name="Ensembl"/>
        </authorList>
    </citation>
    <scope>IDENTIFICATION</scope>
    <source>
        <strain evidence="9">Glennie</strain>
    </source>
</reference>
<feature type="region of interest" description="Disordered" evidence="8">
    <location>
        <begin position="1"/>
        <end position="53"/>
    </location>
</feature>
<dbReference type="GO" id="GO:0090734">
    <property type="term" value="C:site of DNA damage"/>
    <property type="evidence" value="ECO:0007669"/>
    <property type="project" value="Ensembl"/>
</dbReference>
<keyword evidence="10" id="KW-1185">Reference proteome</keyword>
<evidence type="ECO:0000256" key="8">
    <source>
        <dbReference type="SAM" id="MobiDB-lite"/>
    </source>
</evidence>
<accession>F6TFW0</accession>
<dbReference type="GO" id="GO:2000001">
    <property type="term" value="P:regulation of DNA damage checkpoint"/>
    <property type="evidence" value="ECO:0000318"/>
    <property type="project" value="GO_Central"/>
</dbReference>
<keyword evidence="5" id="KW-0677">Repeat</keyword>
<dbReference type="AlphaFoldDB" id="F6TFW0"/>
<protein>
    <recommendedName>
        <fullName evidence="3 7">WD repeat-containing protein 76</fullName>
    </recommendedName>
</protein>
<keyword evidence="4 7" id="KW-0853">WD repeat</keyword>
<evidence type="ECO:0000256" key="5">
    <source>
        <dbReference type="ARBA" id="ARBA00022737"/>
    </source>
</evidence>
<dbReference type="GeneID" id="100089957"/>
<dbReference type="HOGENOM" id="CLU_017019_0_0_1"/>
<dbReference type="Bgee" id="ENSOANG00000000294">
    <property type="expression patterns" value="Expressed in testis and 7 other cell types or tissues"/>
</dbReference>
<dbReference type="GO" id="GO:0006974">
    <property type="term" value="P:DNA damage response"/>
    <property type="evidence" value="ECO:0007669"/>
    <property type="project" value="Ensembl"/>
</dbReference>
<dbReference type="eggNOG" id="KOG4328">
    <property type="taxonomic scope" value="Eukaryota"/>
</dbReference>
<feature type="region of interest" description="Disordered" evidence="8">
    <location>
        <begin position="191"/>
        <end position="247"/>
    </location>
</feature>
<dbReference type="GO" id="GO:0000792">
    <property type="term" value="C:heterochromatin"/>
    <property type="evidence" value="ECO:0007669"/>
    <property type="project" value="Ensembl"/>
</dbReference>
<dbReference type="PANTHER" id="PTHR14773:SF0">
    <property type="entry name" value="WD REPEAT-CONTAINING PROTEIN 76"/>
    <property type="match status" value="1"/>
</dbReference>
<dbReference type="CTD" id="79968"/>
<dbReference type="InterPro" id="IPR050853">
    <property type="entry name" value="WD_repeat_DNA-damage-binding"/>
</dbReference>
<evidence type="ECO:0000256" key="6">
    <source>
        <dbReference type="ARBA" id="ARBA00065536"/>
    </source>
</evidence>
<dbReference type="RefSeq" id="XP_028926318.1">
    <property type="nucleotide sequence ID" value="XM_029070485.2"/>
</dbReference>
<dbReference type="GO" id="GO:0003677">
    <property type="term" value="F:DNA binding"/>
    <property type="evidence" value="ECO:0000318"/>
    <property type="project" value="GO_Central"/>
</dbReference>
<dbReference type="SMART" id="SM00320">
    <property type="entry name" value="WD40"/>
    <property type="match status" value="4"/>
</dbReference>
<dbReference type="OMA" id="DPNTLYW"/>
<dbReference type="InterPro" id="IPR015943">
    <property type="entry name" value="WD40/YVTN_repeat-like_dom_sf"/>
</dbReference>
<proteinExistence type="inferred from homology"/>
<evidence type="ECO:0000256" key="2">
    <source>
        <dbReference type="ARBA" id="ARBA00005434"/>
    </source>
</evidence>
<organism evidence="9 10">
    <name type="scientific">Ornithorhynchus anatinus</name>
    <name type="common">Duckbill platypus</name>
    <dbReference type="NCBI Taxonomy" id="9258"/>
    <lineage>
        <taxon>Eukaryota</taxon>
        <taxon>Metazoa</taxon>
        <taxon>Chordata</taxon>
        <taxon>Craniata</taxon>
        <taxon>Vertebrata</taxon>
        <taxon>Euteleostomi</taxon>
        <taxon>Mammalia</taxon>
        <taxon>Monotremata</taxon>
        <taxon>Ornithorhynchidae</taxon>
        <taxon>Ornithorhynchus</taxon>
    </lineage>
</organism>